<evidence type="ECO:0000256" key="6">
    <source>
        <dbReference type="ARBA" id="ARBA00023136"/>
    </source>
</evidence>
<feature type="region of interest" description="Disordered" evidence="7">
    <location>
        <begin position="38"/>
        <end position="71"/>
    </location>
</feature>
<protein>
    <submittedName>
        <fullName evidence="8">Uncharacterized protein</fullName>
    </submittedName>
</protein>
<keyword evidence="3" id="KW-0618">Plastoquinone</keyword>
<evidence type="ECO:0000256" key="3">
    <source>
        <dbReference type="ARBA" id="ARBA00022957"/>
    </source>
</evidence>
<evidence type="ECO:0000313" key="8">
    <source>
        <dbReference type="EMBL" id="KAL3838276.1"/>
    </source>
</evidence>
<reference evidence="8 9" key="1">
    <citation type="submission" date="2024-12" db="EMBL/GenBank/DDBJ databases">
        <title>The unique morphological basis and parallel evolutionary history of personate flowers in Penstemon.</title>
        <authorList>
            <person name="Depatie T.H."/>
            <person name="Wessinger C.A."/>
        </authorList>
    </citation>
    <scope>NUCLEOTIDE SEQUENCE [LARGE SCALE GENOMIC DNA]</scope>
    <source>
        <strain evidence="8">WTNN_2</strain>
        <tissue evidence="8">Leaf</tissue>
    </source>
</reference>
<keyword evidence="2" id="KW-0521">NADP</keyword>
<dbReference type="EMBL" id="JBJXBP010000003">
    <property type="protein sequence ID" value="KAL3838276.1"/>
    <property type="molecule type" value="Genomic_DNA"/>
</dbReference>
<feature type="region of interest" description="Disordered" evidence="7">
    <location>
        <begin position="151"/>
        <end position="174"/>
    </location>
</feature>
<evidence type="ECO:0000256" key="4">
    <source>
        <dbReference type="ARBA" id="ARBA00022967"/>
    </source>
</evidence>
<gene>
    <name evidence="8" type="ORF">ACJIZ3_022867</name>
</gene>
<evidence type="ECO:0000313" key="9">
    <source>
        <dbReference type="Proteomes" id="UP001634393"/>
    </source>
</evidence>
<dbReference type="PANTHER" id="PTHR36728">
    <property type="entry name" value="NAD(P)H-QUINONE OXIDOREDUCTASE SUBUNIT O, CHLOROPLASTIC"/>
    <property type="match status" value="1"/>
</dbReference>
<evidence type="ECO:0000256" key="1">
    <source>
        <dbReference type="ARBA" id="ARBA00022719"/>
    </source>
</evidence>
<sequence length="174" mass="19890">MASLSAALSQSSFSGISTFNAKIPIRLFFPIIRAVKSSEPQPKNEKTTVEEASPNAQTTAKAAPKPKKPVYSMKKGQIVRVDKEKYLNSINYLSVGHPPYYKGLDYIYEDRGEQRSKTQIHEDGRLSPKRIHKEQRYWLYEALLIQTASSHQTKKPHDFHPHQYKSSKLNQNTT</sequence>
<keyword evidence="6" id="KW-0472">Membrane</keyword>
<accession>A0ABD3TNS5</accession>
<keyword evidence="9" id="KW-1185">Reference proteome</keyword>
<proteinExistence type="predicted"/>
<keyword evidence="4" id="KW-1278">Translocase</keyword>
<evidence type="ECO:0000256" key="5">
    <source>
        <dbReference type="ARBA" id="ARBA00023027"/>
    </source>
</evidence>
<evidence type="ECO:0000256" key="7">
    <source>
        <dbReference type="SAM" id="MobiDB-lite"/>
    </source>
</evidence>
<dbReference type="PANTHER" id="PTHR36728:SF2">
    <property type="entry name" value="NAD(P)H-QUINONE OXIDOREDUCTASE SUBUNIT O, CHLOROPLASTIC"/>
    <property type="match status" value="1"/>
</dbReference>
<dbReference type="InterPro" id="IPR020905">
    <property type="entry name" value="NdhO"/>
</dbReference>
<name>A0ABD3TNS5_9LAMI</name>
<comment type="caution">
    <text evidence="8">The sequence shown here is derived from an EMBL/GenBank/DDBJ whole genome shotgun (WGS) entry which is preliminary data.</text>
</comment>
<keyword evidence="1" id="KW-0874">Quinone</keyword>
<dbReference type="AlphaFoldDB" id="A0ABD3TNS5"/>
<dbReference type="Pfam" id="PF11910">
    <property type="entry name" value="NdhO"/>
    <property type="match status" value="1"/>
</dbReference>
<dbReference type="GO" id="GO:0048038">
    <property type="term" value="F:quinone binding"/>
    <property type="evidence" value="ECO:0007669"/>
    <property type="project" value="UniProtKB-KW"/>
</dbReference>
<evidence type="ECO:0000256" key="2">
    <source>
        <dbReference type="ARBA" id="ARBA00022857"/>
    </source>
</evidence>
<dbReference type="Proteomes" id="UP001634393">
    <property type="component" value="Unassembled WGS sequence"/>
</dbReference>
<organism evidence="8 9">
    <name type="scientific">Penstemon smallii</name>
    <dbReference type="NCBI Taxonomy" id="265156"/>
    <lineage>
        <taxon>Eukaryota</taxon>
        <taxon>Viridiplantae</taxon>
        <taxon>Streptophyta</taxon>
        <taxon>Embryophyta</taxon>
        <taxon>Tracheophyta</taxon>
        <taxon>Spermatophyta</taxon>
        <taxon>Magnoliopsida</taxon>
        <taxon>eudicotyledons</taxon>
        <taxon>Gunneridae</taxon>
        <taxon>Pentapetalae</taxon>
        <taxon>asterids</taxon>
        <taxon>lamiids</taxon>
        <taxon>Lamiales</taxon>
        <taxon>Plantaginaceae</taxon>
        <taxon>Cheloneae</taxon>
        <taxon>Penstemon</taxon>
    </lineage>
</organism>
<keyword evidence="5" id="KW-0520">NAD</keyword>
<feature type="compositionally biased region" description="Polar residues" evidence="7">
    <location>
        <begin position="164"/>
        <end position="174"/>
    </location>
</feature>